<dbReference type="EMBL" id="CP089983">
    <property type="protein sequence ID" value="WXB00801.1"/>
    <property type="molecule type" value="Genomic_DNA"/>
</dbReference>
<reference evidence="1" key="1">
    <citation type="submission" date="2021-12" db="EMBL/GenBank/DDBJ databases">
        <title>Discovery of the Pendulisporaceae a myxobacterial family with distinct sporulation behavior and unique specialized metabolism.</title>
        <authorList>
            <person name="Garcia R."/>
            <person name="Popoff A."/>
            <person name="Bader C.D."/>
            <person name="Loehr J."/>
            <person name="Walesch S."/>
            <person name="Walt C."/>
            <person name="Boldt J."/>
            <person name="Bunk B."/>
            <person name="Haeckl F.J.F.P.J."/>
            <person name="Gunesch A.P."/>
            <person name="Birkelbach J."/>
            <person name="Nuebel U."/>
            <person name="Pietschmann T."/>
            <person name="Bach T."/>
            <person name="Mueller R."/>
        </authorList>
    </citation>
    <scope>NUCLEOTIDE SEQUENCE</scope>
    <source>
        <strain evidence="1">MSr11367</strain>
    </source>
</reference>
<dbReference type="Gene3D" id="1.25.40.10">
    <property type="entry name" value="Tetratricopeptide repeat domain"/>
    <property type="match status" value="1"/>
</dbReference>
<dbReference type="RefSeq" id="WP_394830403.1">
    <property type="nucleotide sequence ID" value="NZ_CP089929.1"/>
</dbReference>
<organism evidence="1 2">
    <name type="scientific">Pendulispora rubella</name>
    <dbReference type="NCBI Taxonomy" id="2741070"/>
    <lineage>
        <taxon>Bacteria</taxon>
        <taxon>Pseudomonadati</taxon>
        <taxon>Myxococcota</taxon>
        <taxon>Myxococcia</taxon>
        <taxon>Myxococcales</taxon>
        <taxon>Sorangiineae</taxon>
        <taxon>Pendulisporaceae</taxon>
        <taxon>Pendulispora</taxon>
    </lineage>
</organism>
<evidence type="ECO:0000313" key="1">
    <source>
        <dbReference type="EMBL" id="WXB00801.1"/>
    </source>
</evidence>
<name>A0ABZ2KQ61_9BACT</name>
<proteinExistence type="predicted"/>
<gene>
    <name evidence="1" type="ORF">LVJ94_28250</name>
</gene>
<dbReference type="InterPro" id="IPR011990">
    <property type="entry name" value="TPR-like_helical_dom_sf"/>
</dbReference>
<sequence length="435" mass="47006">MPEESPITRAQQSLAAGDARSAFLHLRPVLDFPGPGKEPEQWAAAVALFADIGNVIAGPEFASKVRAATDGRNPQALYDLGYTLIDQDLPEAAATFLARANELAPGQEPIVLELATAFERCGRHEEACRVLRATPALVDQNFLAAYLCAFNTIAMGDLKAARSQSLHPGSNETEKHLSDAIAAMLTRADALLAEGAGELDHRDLRGWHFVMSGSLLLHLSPYGFDEGMLGRYAFVQDSIETCLEGIQKVAAIAQVLTMPFDRVFAGRDRESEILAHATAHLLGLPSPIPWPEAGTDQPGLVVVYDLASLPQESLESLSYHERGRFLWTHAACWTNPTPWVGDAVTFLYQVNSSPWGARLQVDPATNAPTNVPADARPASQLGELTANAELAMDRVTDLPRLAALARAAERAGIAGSKQRRPRHHASFAVKSSRFL</sequence>
<evidence type="ECO:0000313" key="2">
    <source>
        <dbReference type="Proteomes" id="UP001374803"/>
    </source>
</evidence>
<evidence type="ECO:0008006" key="3">
    <source>
        <dbReference type="Google" id="ProtNLM"/>
    </source>
</evidence>
<dbReference type="Proteomes" id="UP001374803">
    <property type="component" value="Chromosome"/>
</dbReference>
<keyword evidence="2" id="KW-1185">Reference proteome</keyword>
<dbReference type="SUPFAM" id="SSF48452">
    <property type="entry name" value="TPR-like"/>
    <property type="match status" value="1"/>
</dbReference>
<accession>A0ABZ2KQ61</accession>
<protein>
    <recommendedName>
        <fullName evidence="3">Tetratricopeptide repeat protein</fullName>
    </recommendedName>
</protein>